<proteinExistence type="predicted"/>
<gene>
    <name evidence="1" type="ORF">ECRASSUSDP1_LOCUS22816</name>
</gene>
<dbReference type="EMBL" id="CAMPGE010023421">
    <property type="protein sequence ID" value="CAI2381362.1"/>
    <property type="molecule type" value="Genomic_DNA"/>
</dbReference>
<organism evidence="1 2">
    <name type="scientific">Euplotes crassus</name>
    <dbReference type="NCBI Taxonomy" id="5936"/>
    <lineage>
        <taxon>Eukaryota</taxon>
        <taxon>Sar</taxon>
        <taxon>Alveolata</taxon>
        <taxon>Ciliophora</taxon>
        <taxon>Intramacronucleata</taxon>
        <taxon>Spirotrichea</taxon>
        <taxon>Hypotrichia</taxon>
        <taxon>Euplotida</taxon>
        <taxon>Euplotidae</taxon>
        <taxon>Moneuplotes</taxon>
    </lineage>
</organism>
<protein>
    <submittedName>
        <fullName evidence="1">Uncharacterized protein</fullName>
    </submittedName>
</protein>
<dbReference type="AlphaFoldDB" id="A0AAD1Y126"/>
<comment type="caution">
    <text evidence="1">The sequence shown here is derived from an EMBL/GenBank/DDBJ whole genome shotgun (WGS) entry which is preliminary data.</text>
</comment>
<evidence type="ECO:0000313" key="1">
    <source>
        <dbReference type="EMBL" id="CAI2381362.1"/>
    </source>
</evidence>
<evidence type="ECO:0000313" key="2">
    <source>
        <dbReference type="Proteomes" id="UP001295684"/>
    </source>
</evidence>
<keyword evidence="2" id="KW-1185">Reference proteome</keyword>
<accession>A0AAD1Y126</accession>
<name>A0AAD1Y126_EUPCR</name>
<reference evidence="1" key="1">
    <citation type="submission" date="2023-07" db="EMBL/GenBank/DDBJ databases">
        <authorList>
            <consortium name="AG Swart"/>
            <person name="Singh M."/>
            <person name="Singh A."/>
            <person name="Seah K."/>
            <person name="Emmerich C."/>
        </authorList>
    </citation>
    <scope>NUCLEOTIDE SEQUENCE</scope>
    <source>
        <strain evidence="1">DP1</strain>
    </source>
</reference>
<dbReference type="Proteomes" id="UP001295684">
    <property type="component" value="Unassembled WGS sequence"/>
</dbReference>
<sequence length="112" mass="12631">MIILLHFLHFSDFLLSSLYRSHIMRHSSNSLSLLSLINSLLKSLTGFLIVCFELIISVQIDSHFLNILNDLFFDCLNIVNSLVNHLLSVKMVLNNLQPPGSMLMALKGIASF</sequence>